<keyword evidence="7 11" id="KW-0863">Zinc-finger</keyword>
<gene>
    <name evidence="14" type="ORF">HYH02_001292</name>
</gene>
<evidence type="ECO:0000256" key="2">
    <source>
        <dbReference type="ARBA" id="ARBA00004308"/>
    </source>
</evidence>
<evidence type="ECO:0000256" key="6">
    <source>
        <dbReference type="ARBA" id="ARBA00022723"/>
    </source>
</evidence>
<evidence type="ECO:0000256" key="12">
    <source>
        <dbReference type="SAM" id="MobiDB-lite"/>
    </source>
</evidence>
<keyword evidence="5" id="KW-0808">Transferase</keyword>
<proteinExistence type="predicted"/>
<evidence type="ECO:0000313" key="15">
    <source>
        <dbReference type="Proteomes" id="UP000613740"/>
    </source>
</evidence>
<dbReference type="Proteomes" id="UP000613740">
    <property type="component" value="Unassembled WGS sequence"/>
</dbReference>
<dbReference type="GO" id="GO:0006511">
    <property type="term" value="P:ubiquitin-dependent protein catabolic process"/>
    <property type="evidence" value="ECO:0007669"/>
    <property type="project" value="InterPro"/>
</dbReference>
<evidence type="ECO:0000256" key="8">
    <source>
        <dbReference type="ARBA" id="ARBA00022786"/>
    </source>
</evidence>
<dbReference type="OrthoDB" id="6270329at2759"/>
<evidence type="ECO:0000256" key="1">
    <source>
        <dbReference type="ARBA" id="ARBA00000900"/>
    </source>
</evidence>
<evidence type="ECO:0000256" key="10">
    <source>
        <dbReference type="ARBA" id="ARBA00023136"/>
    </source>
</evidence>
<comment type="caution">
    <text evidence="14">The sequence shown here is derived from an EMBL/GenBank/DDBJ whole genome shotgun (WGS) entry which is preliminary data.</text>
</comment>
<feature type="compositionally biased region" description="Low complexity" evidence="12">
    <location>
        <begin position="23"/>
        <end position="40"/>
    </location>
</feature>
<dbReference type="PROSITE" id="PS00518">
    <property type="entry name" value="ZF_RING_1"/>
    <property type="match status" value="1"/>
</dbReference>
<dbReference type="InterPro" id="IPR013083">
    <property type="entry name" value="Znf_RING/FYVE/PHD"/>
</dbReference>
<keyword evidence="15" id="KW-1185">Reference proteome</keyword>
<dbReference type="PANTHER" id="PTHR12313">
    <property type="entry name" value="E3 UBIQUITIN-PROTEIN LIGASE RNF5-RELATED"/>
    <property type="match status" value="1"/>
</dbReference>
<protein>
    <recommendedName>
        <fullName evidence="4">RING-type E3 ubiquitin transferase</fullName>
        <ecNumber evidence="4">2.3.2.27</ecNumber>
    </recommendedName>
</protein>
<sequence length="208" mass="21970">MATVETAMPSPVSVVQPQPPAAAAPAPERPSENAPQPATPTGAVAAVVAQSHAHEEEDASAFECNICLELAKEPVVTLCGHLFCWPCLYRWMQSPTCNNRACPVCKAGVDVDRVVPIYGRGSEPASAVQEAVKPVPPRPAGHRPAPVPVTAAPGQVPQQGVLPSLFGFHLGPGQGYNEALTPEQQHQAFLSRLLLMLGSFVIMCLLLF</sequence>
<dbReference type="InterPro" id="IPR017907">
    <property type="entry name" value="Znf_RING_CS"/>
</dbReference>
<dbReference type="PROSITE" id="PS50089">
    <property type="entry name" value="ZF_RING_2"/>
    <property type="match status" value="1"/>
</dbReference>
<keyword evidence="6" id="KW-0479">Metal-binding</keyword>
<organism evidence="14 15">
    <name type="scientific">Chlamydomonas schloesseri</name>
    <dbReference type="NCBI Taxonomy" id="2026947"/>
    <lineage>
        <taxon>Eukaryota</taxon>
        <taxon>Viridiplantae</taxon>
        <taxon>Chlorophyta</taxon>
        <taxon>core chlorophytes</taxon>
        <taxon>Chlorophyceae</taxon>
        <taxon>CS clade</taxon>
        <taxon>Chlamydomonadales</taxon>
        <taxon>Chlamydomonadaceae</taxon>
        <taxon>Chlamydomonas</taxon>
    </lineage>
</organism>
<evidence type="ECO:0000256" key="4">
    <source>
        <dbReference type="ARBA" id="ARBA00012483"/>
    </source>
</evidence>
<comment type="pathway">
    <text evidence="3">Protein modification; protein ubiquitination.</text>
</comment>
<feature type="domain" description="RING-type" evidence="13">
    <location>
        <begin position="64"/>
        <end position="106"/>
    </location>
</feature>
<dbReference type="SUPFAM" id="SSF57850">
    <property type="entry name" value="RING/U-box"/>
    <property type="match status" value="1"/>
</dbReference>
<name>A0A835WXR1_9CHLO</name>
<evidence type="ECO:0000256" key="11">
    <source>
        <dbReference type="PROSITE-ProRule" id="PRU00175"/>
    </source>
</evidence>
<keyword evidence="9" id="KW-0862">Zinc</keyword>
<dbReference type="InterPro" id="IPR001841">
    <property type="entry name" value="Znf_RING"/>
</dbReference>
<dbReference type="GO" id="GO:0005783">
    <property type="term" value="C:endoplasmic reticulum"/>
    <property type="evidence" value="ECO:0007669"/>
    <property type="project" value="InterPro"/>
</dbReference>
<evidence type="ECO:0000256" key="9">
    <source>
        <dbReference type="ARBA" id="ARBA00022833"/>
    </source>
</evidence>
<dbReference type="GO" id="GO:0016567">
    <property type="term" value="P:protein ubiquitination"/>
    <property type="evidence" value="ECO:0007669"/>
    <property type="project" value="UniProtKB-UniPathway"/>
</dbReference>
<evidence type="ECO:0000313" key="14">
    <source>
        <dbReference type="EMBL" id="KAG2454260.1"/>
    </source>
</evidence>
<evidence type="ECO:0000259" key="13">
    <source>
        <dbReference type="PROSITE" id="PS50089"/>
    </source>
</evidence>
<evidence type="ECO:0000256" key="3">
    <source>
        <dbReference type="ARBA" id="ARBA00004906"/>
    </source>
</evidence>
<dbReference type="InterPro" id="IPR045103">
    <property type="entry name" value="RNF5/RNF185-like"/>
</dbReference>
<evidence type="ECO:0000256" key="7">
    <source>
        <dbReference type="ARBA" id="ARBA00022771"/>
    </source>
</evidence>
<keyword evidence="8" id="KW-0833">Ubl conjugation pathway</keyword>
<dbReference type="Gene3D" id="3.30.40.10">
    <property type="entry name" value="Zinc/RING finger domain, C3HC4 (zinc finger)"/>
    <property type="match status" value="1"/>
</dbReference>
<dbReference type="InterPro" id="IPR018957">
    <property type="entry name" value="Znf_C3HC4_RING-type"/>
</dbReference>
<dbReference type="UniPathway" id="UPA00143"/>
<feature type="region of interest" description="Disordered" evidence="12">
    <location>
        <begin position="1"/>
        <end position="40"/>
    </location>
</feature>
<comment type="subcellular location">
    <subcellularLocation>
        <location evidence="2">Endomembrane system</location>
    </subcellularLocation>
</comment>
<dbReference type="EMBL" id="JAEHOD010000002">
    <property type="protein sequence ID" value="KAG2454260.1"/>
    <property type="molecule type" value="Genomic_DNA"/>
</dbReference>
<accession>A0A835WXR1</accession>
<evidence type="ECO:0000256" key="5">
    <source>
        <dbReference type="ARBA" id="ARBA00022679"/>
    </source>
</evidence>
<keyword evidence="10" id="KW-0472">Membrane</keyword>
<dbReference type="Pfam" id="PF00097">
    <property type="entry name" value="zf-C3HC4"/>
    <property type="match status" value="1"/>
</dbReference>
<reference evidence="14" key="1">
    <citation type="journal article" date="2020" name="bioRxiv">
        <title>Comparative genomics of Chlamydomonas.</title>
        <authorList>
            <person name="Craig R.J."/>
            <person name="Hasan A.R."/>
            <person name="Ness R.W."/>
            <person name="Keightley P.D."/>
        </authorList>
    </citation>
    <scope>NUCLEOTIDE SEQUENCE</scope>
    <source>
        <strain evidence="14">CCAP 11/173</strain>
    </source>
</reference>
<dbReference type="EC" id="2.3.2.27" evidence="4"/>
<dbReference type="GO" id="GO:0008270">
    <property type="term" value="F:zinc ion binding"/>
    <property type="evidence" value="ECO:0007669"/>
    <property type="project" value="UniProtKB-KW"/>
</dbReference>
<comment type="catalytic activity">
    <reaction evidence="1">
        <text>S-ubiquitinyl-[E2 ubiquitin-conjugating enzyme]-L-cysteine + [acceptor protein]-L-lysine = [E2 ubiquitin-conjugating enzyme]-L-cysteine + N(6)-ubiquitinyl-[acceptor protein]-L-lysine.</text>
        <dbReference type="EC" id="2.3.2.27"/>
    </reaction>
</comment>
<dbReference type="AlphaFoldDB" id="A0A835WXR1"/>
<dbReference type="SMART" id="SM00184">
    <property type="entry name" value="RING"/>
    <property type="match status" value="1"/>
</dbReference>
<dbReference type="GO" id="GO:0061630">
    <property type="term" value="F:ubiquitin protein ligase activity"/>
    <property type="evidence" value="ECO:0007669"/>
    <property type="project" value="UniProtKB-EC"/>
</dbReference>